<keyword evidence="3" id="KW-1185">Reference proteome</keyword>
<dbReference type="CDD" id="cd14789">
    <property type="entry name" value="Tiki"/>
    <property type="match status" value="1"/>
</dbReference>
<evidence type="ECO:0000256" key="1">
    <source>
        <dbReference type="SAM" id="SignalP"/>
    </source>
</evidence>
<dbReference type="Proteomes" id="UP001301653">
    <property type="component" value="Unassembled WGS sequence"/>
</dbReference>
<dbReference type="InterPro" id="IPR002816">
    <property type="entry name" value="TraB/PrgY/GumN_fam"/>
</dbReference>
<comment type="caution">
    <text evidence="2">The sequence shown here is derived from an EMBL/GenBank/DDBJ whole genome shotgun (WGS) entry which is preliminary data.</text>
</comment>
<dbReference type="PANTHER" id="PTHR40590:SF1">
    <property type="entry name" value="CYTOPLASMIC PROTEIN"/>
    <property type="match status" value="1"/>
</dbReference>
<evidence type="ECO:0000313" key="2">
    <source>
        <dbReference type="EMBL" id="MEA5666618.1"/>
    </source>
</evidence>
<keyword evidence="1" id="KW-0732">Signal</keyword>
<proteinExistence type="predicted"/>
<organism evidence="2 3">
    <name type="scientific">Stenotrophomonas capsici</name>
    <dbReference type="NCBI Taxonomy" id="3110230"/>
    <lineage>
        <taxon>Bacteria</taxon>
        <taxon>Pseudomonadati</taxon>
        <taxon>Pseudomonadota</taxon>
        <taxon>Gammaproteobacteria</taxon>
        <taxon>Lysobacterales</taxon>
        <taxon>Lysobacteraceae</taxon>
        <taxon>Stenotrophomonas</taxon>
    </lineage>
</organism>
<accession>A0ABU5UZW8</accession>
<feature type="chain" id="PRO_5047495388" evidence="1">
    <location>
        <begin position="21"/>
        <end position="313"/>
    </location>
</feature>
<dbReference type="PANTHER" id="PTHR40590">
    <property type="entry name" value="CYTOPLASMIC PROTEIN-RELATED"/>
    <property type="match status" value="1"/>
</dbReference>
<protein>
    <submittedName>
        <fullName evidence="2">TraB/GumN family protein</fullName>
    </submittedName>
</protein>
<reference evidence="2 3" key="1">
    <citation type="submission" date="2023-12" db="EMBL/GenBank/DDBJ databases">
        <title>Stenotrophomonas guangdongensis sp. nov., isolated from wilted pepper plants (Capsicum annuum).</title>
        <authorList>
            <person name="Qiu M."/>
            <person name="Li Y."/>
            <person name="Liu Q."/>
            <person name="Zhang X."/>
            <person name="Huang Y."/>
            <person name="Guo R."/>
            <person name="Hu M."/>
            <person name="Zhou J."/>
            <person name="Zhou X."/>
        </authorList>
    </citation>
    <scope>NUCLEOTIDE SEQUENCE [LARGE SCALE GENOMIC DNA]</scope>
    <source>
        <strain evidence="2 3">MH1</strain>
    </source>
</reference>
<sequence>MTRAASALLGFSLFCGVAYAARPAATPAAAPAYVPPTPLLWKVSGGKGAELYLLGSFHLLKPDDYPLSPDVDQAFAASSRLLFELAPEEMASPALATQMMQAAIRRDGGQLKEELDAETWRRLQAWGAGNSMPVERLVGLKPWFIGLTISLTQMARQGLDPQAGLDRHLMNLAAKAGKPAAGLESASSQISMLDGMNADEQRQLLREALEQVEKGDQQSRRLHDAWRRGDDVTLWRDMASEMKRTYPGLYQRINVDRNDAWLAPLQQRLQDGQGTTLVVVGALHLLGSDGVVEKLRAKGYNVERICSACKGRP</sequence>
<dbReference type="EMBL" id="JAYFUH010000061">
    <property type="protein sequence ID" value="MEA5666618.1"/>
    <property type="molecule type" value="Genomic_DNA"/>
</dbReference>
<dbReference type="InterPro" id="IPR047111">
    <property type="entry name" value="YbaP-like"/>
</dbReference>
<name>A0ABU5UZW8_9GAMM</name>
<dbReference type="Pfam" id="PF01963">
    <property type="entry name" value="TraB_PrgY_gumN"/>
    <property type="match status" value="1"/>
</dbReference>
<feature type="signal peptide" evidence="1">
    <location>
        <begin position="1"/>
        <end position="20"/>
    </location>
</feature>
<gene>
    <name evidence="2" type="ORF">VA603_03600</name>
</gene>
<evidence type="ECO:0000313" key="3">
    <source>
        <dbReference type="Proteomes" id="UP001301653"/>
    </source>
</evidence>